<evidence type="ECO:0000313" key="2">
    <source>
        <dbReference type="Proteomes" id="UP000709295"/>
    </source>
</evidence>
<dbReference type="AlphaFoldDB" id="A0A8J5MH39"/>
<keyword evidence="2" id="KW-1185">Reference proteome</keyword>
<feature type="non-terminal residue" evidence="1">
    <location>
        <position position="1"/>
    </location>
</feature>
<dbReference type="Proteomes" id="UP000709295">
    <property type="component" value="Unassembled WGS sequence"/>
</dbReference>
<evidence type="ECO:0000313" key="1">
    <source>
        <dbReference type="EMBL" id="KAG6970418.1"/>
    </source>
</evidence>
<name>A0A8J5MH39_9STRA</name>
<organism evidence="1 2">
    <name type="scientific">Phytophthora aleatoria</name>
    <dbReference type="NCBI Taxonomy" id="2496075"/>
    <lineage>
        <taxon>Eukaryota</taxon>
        <taxon>Sar</taxon>
        <taxon>Stramenopiles</taxon>
        <taxon>Oomycota</taxon>
        <taxon>Peronosporomycetes</taxon>
        <taxon>Peronosporales</taxon>
        <taxon>Peronosporaceae</taxon>
        <taxon>Phytophthora</taxon>
    </lineage>
</organism>
<comment type="caution">
    <text evidence="1">The sequence shown here is derived from an EMBL/GenBank/DDBJ whole genome shotgun (WGS) entry which is preliminary data.</text>
</comment>
<protein>
    <submittedName>
        <fullName evidence="1">Uncharacterized protein</fullName>
    </submittedName>
</protein>
<accession>A0A8J5MH39</accession>
<sequence length="95" mass="10548">CYAERHWQQHGYQYDCRECERTCGLFIADSRFTMAKSASTMIILDTICDAAATFEQSSLGCYHCGSCVPDNTKSEFLGTPSPAMLSKGNTECVEK</sequence>
<reference evidence="1" key="1">
    <citation type="submission" date="2021-01" db="EMBL/GenBank/DDBJ databases">
        <title>Phytophthora aleatoria, a newly-described species from Pinus radiata is distinct from Phytophthora cactorum isolates based on comparative genomics.</title>
        <authorList>
            <person name="Mcdougal R."/>
            <person name="Panda P."/>
            <person name="Williams N."/>
            <person name="Studholme D.J."/>
        </authorList>
    </citation>
    <scope>NUCLEOTIDE SEQUENCE</scope>
    <source>
        <strain evidence="1">NZFS 4037</strain>
    </source>
</reference>
<dbReference type="EMBL" id="JAENGY010000181">
    <property type="protein sequence ID" value="KAG6970418.1"/>
    <property type="molecule type" value="Genomic_DNA"/>
</dbReference>
<proteinExistence type="predicted"/>
<gene>
    <name evidence="1" type="ORF">JG688_00004881</name>
</gene>